<dbReference type="Gene3D" id="2.60.40.4100">
    <property type="entry name" value="Zona pellucida, ZP-C domain"/>
    <property type="match status" value="1"/>
</dbReference>
<protein>
    <recommendedName>
        <fullName evidence="6">ZP domain-containing protein</fullName>
    </recommendedName>
</protein>
<evidence type="ECO:0000256" key="5">
    <source>
        <dbReference type="SAM" id="SignalP"/>
    </source>
</evidence>
<reference evidence="7" key="3">
    <citation type="submission" date="2025-09" db="UniProtKB">
        <authorList>
            <consortium name="Ensembl"/>
        </authorList>
    </citation>
    <scope>IDENTIFICATION</scope>
</reference>
<dbReference type="Pfam" id="PF23344">
    <property type="entry name" value="ZP-N"/>
    <property type="match status" value="1"/>
</dbReference>
<keyword evidence="8" id="KW-1185">Reference proteome</keyword>
<dbReference type="PROSITE" id="PS00682">
    <property type="entry name" value="ZP_1"/>
    <property type="match status" value="1"/>
</dbReference>
<dbReference type="GO" id="GO:0005576">
    <property type="term" value="C:extracellular region"/>
    <property type="evidence" value="ECO:0007669"/>
    <property type="project" value="UniProtKB-SubCell"/>
</dbReference>
<dbReference type="Proteomes" id="UP001501940">
    <property type="component" value="Chromosome 12"/>
</dbReference>
<keyword evidence="3" id="KW-1015">Disulfide bond</keyword>
<evidence type="ECO:0000313" key="7">
    <source>
        <dbReference type="Ensembl" id="ENSAOCP00000077978.1"/>
    </source>
</evidence>
<evidence type="ECO:0000256" key="4">
    <source>
        <dbReference type="ARBA" id="ARBA00023180"/>
    </source>
</evidence>
<feature type="domain" description="ZP" evidence="6">
    <location>
        <begin position="593"/>
        <end position="862"/>
    </location>
</feature>
<evidence type="ECO:0000313" key="8">
    <source>
        <dbReference type="Proteomes" id="UP001501940"/>
    </source>
</evidence>
<evidence type="ECO:0000256" key="2">
    <source>
        <dbReference type="ARBA" id="ARBA00022525"/>
    </source>
</evidence>
<dbReference type="InterPro" id="IPR042235">
    <property type="entry name" value="ZP-C_dom"/>
</dbReference>
<dbReference type="InterPro" id="IPR055355">
    <property type="entry name" value="ZP-C"/>
</dbReference>
<accession>A0AAQ6AHW9</accession>
<keyword evidence="4" id="KW-0325">Glycoprotein</keyword>
<sequence length="890" mass="99998">MGHLFALGWLILLIAAINIEAKKKPSINTSTKCLGNVMRVDVGPLGGKLLEVGVVINNSAILLTPSLASQCGFSMKIDHLGNAMIYTSLQNCFAQNKDEAFTTAFQLRFHGSQLAEDEIYQMAETCHYTAWACREIICDHNYMEASECSRTQRGHVPVYMISGFMAHMSIKSFRMTTITFFTPAEKVMKVIDAQRSGHGIANTPKRLVLRSPKTSPETYTQNVAGVPMLVVKTSTVFEKKWLVTRIDAAAACPIQEGSVFFTADTITWYLPRRIDPLISFGQPKLLEVYMGIDGQRLDAAEIEARRYSLTVTDTYIISVIPIGAVGGYYKSHVQDGQYHISYTVEPMIEMFWTEDATHEGTRYKVFFPITTPLLPRPPQVTDRTIAAERVFKLELGYFCPDVALVNITFPSEVLSVTECRARGINVLEHMSPNSSYKVFTLEVPFTDPVVQQTSQEGATVYSLHLVFGLVVLDDFAPFSHAAYVQATLENIVPPSVSGGCDYQNFYVLVKYGTQGLNFQTAVGKQILTQSLAQQYGFAENGTHFSFVVPFFDPAVELSSIKSRLDVTLRNLETNTIIKEFSKPIFFPSAETLHCFPNGTMTALAVKLESVPGLNPSQLTLRDPTCGPTYSDERYAYFVFTGNSCGTTRKFLPNMMMYENEISLPDELGAKRASNSEEPEYELKVSCYYDINTTYAVAFQPRQRRNEPYAENAKGQLQVAMRLALDDSYSVFHRVEDYPITKYLQQPLYFEVELLTPASPEVSVELENCWATLDQDRTSRPRWNLIINGCANPVDQYQVIFHPVWTDARVQYPSHFKRFEVKMFAFAQDQEDLSRQLFVHCDVMICDARNPLGGVCNGQCMNPDNGNKGQRRAVSDEDKFNHVSLGPIRIS</sequence>
<evidence type="ECO:0000259" key="6">
    <source>
        <dbReference type="PROSITE" id="PS51034"/>
    </source>
</evidence>
<dbReference type="InterPro" id="IPR055356">
    <property type="entry name" value="ZP-N"/>
</dbReference>
<evidence type="ECO:0000256" key="3">
    <source>
        <dbReference type="ARBA" id="ARBA00023157"/>
    </source>
</evidence>
<reference evidence="7" key="2">
    <citation type="submission" date="2025-08" db="UniProtKB">
        <authorList>
            <consortium name="Ensembl"/>
        </authorList>
    </citation>
    <scope>IDENTIFICATION</scope>
</reference>
<dbReference type="PANTHER" id="PTHR47130">
    <property type="entry name" value="SI:DKEY-19B23.11-RELATED"/>
    <property type="match status" value="1"/>
</dbReference>
<dbReference type="AlphaFoldDB" id="A0AAQ6AHW9"/>
<dbReference type="InterPro" id="IPR017977">
    <property type="entry name" value="ZP_dom_CS"/>
</dbReference>
<feature type="chain" id="PRO_5043860022" description="ZP domain-containing protein" evidence="5">
    <location>
        <begin position="22"/>
        <end position="890"/>
    </location>
</feature>
<dbReference type="PANTHER" id="PTHR47130:SF3">
    <property type="entry name" value="ZONA PELLUCIDA PROTEIN"/>
    <property type="match status" value="1"/>
</dbReference>
<dbReference type="Gene3D" id="2.60.40.3210">
    <property type="entry name" value="Zona pellucida, ZP-N domain"/>
    <property type="match status" value="1"/>
</dbReference>
<keyword evidence="5" id="KW-0732">Signal</keyword>
<dbReference type="SMART" id="SM00241">
    <property type="entry name" value="ZP"/>
    <property type="match status" value="1"/>
</dbReference>
<dbReference type="PROSITE" id="PS51034">
    <property type="entry name" value="ZP_2"/>
    <property type="match status" value="1"/>
</dbReference>
<dbReference type="Ensembl" id="ENSAOCT00000064227.1">
    <property type="protein sequence ID" value="ENSAOCP00000077978.1"/>
    <property type="gene ID" value="ENSAOCG00000014644.2"/>
</dbReference>
<dbReference type="Pfam" id="PF00100">
    <property type="entry name" value="Zona_pellucida"/>
    <property type="match status" value="1"/>
</dbReference>
<name>A0AAQ6AHW9_AMPOC</name>
<dbReference type="GeneTree" id="ENSGT00940000163503"/>
<dbReference type="InterPro" id="IPR001507">
    <property type="entry name" value="ZP_dom"/>
</dbReference>
<organism evidence="7 8">
    <name type="scientific">Amphiprion ocellaris</name>
    <name type="common">Clown anemonefish</name>
    <dbReference type="NCBI Taxonomy" id="80972"/>
    <lineage>
        <taxon>Eukaryota</taxon>
        <taxon>Metazoa</taxon>
        <taxon>Chordata</taxon>
        <taxon>Craniata</taxon>
        <taxon>Vertebrata</taxon>
        <taxon>Euteleostomi</taxon>
        <taxon>Actinopterygii</taxon>
        <taxon>Neopterygii</taxon>
        <taxon>Teleostei</taxon>
        <taxon>Neoteleostei</taxon>
        <taxon>Acanthomorphata</taxon>
        <taxon>Ovalentaria</taxon>
        <taxon>Pomacentridae</taxon>
        <taxon>Amphiprion</taxon>
    </lineage>
</organism>
<dbReference type="Pfam" id="PF26562">
    <property type="entry name" value="Ig-like"/>
    <property type="match status" value="1"/>
</dbReference>
<keyword evidence="2" id="KW-0964">Secreted</keyword>
<feature type="signal peptide" evidence="5">
    <location>
        <begin position="1"/>
        <end position="21"/>
    </location>
</feature>
<comment type="subcellular location">
    <subcellularLocation>
        <location evidence="1">Secreted</location>
    </subcellularLocation>
</comment>
<reference evidence="7 8" key="1">
    <citation type="submission" date="2022-01" db="EMBL/GenBank/DDBJ databases">
        <title>A chromosome-scale genome assembly of the false clownfish, Amphiprion ocellaris.</title>
        <authorList>
            <person name="Ryu T."/>
        </authorList>
    </citation>
    <scope>NUCLEOTIDE SEQUENCE [LARGE SCALE GENOMIC DNA]</scope>
</reference>
<dbReference type="InterPro" id="IPR058876">
    <property type="entry name" value="Ig-like_ZP"/>
</dbReference>
<proteinExistence type="predicted"/>
<evidence type="ECO:0000256" key="1">
    <source>
        <dbReference type="ARBA" id="ARBA00004613"/>
    </source>
</evidence>